<dbReference type="HAMAP" id="MF_02124">
    <property type="entry name" value="GlgE"/>
    <property type="match status" value="1"/>
</dbReference>
<reference evidence="10" key="1">
    <citation type="journal article" date="2019" name="Int. J. Syst. Evol. Microbiol.">
        <title>The Global Catalogue of Microorganisms (GCM) 10K type strain sequencing project: providing services to taxonomists for standard genome sequencing and annotation.</title>
        <authorList>
            <consortium name="The Broad Institute Genomics Platform"/>
            <consortium name="The Broad Institute Genome Sequencing Center for Infectious Disease"/>
            <person name="Wu L."/>
            <person name="Ma J."/>
        </authorList>
    </citation>
    <scope>NUCLEOTIDE SEQUENCE [LARGE SCALE GENOMIC DNA]</scope>
    <source>
        <strain evidence="10">JCM 19015</strain>
    </source>
</reference>
<comment type="catalytic activity">
    <reaction evidence="5 6">
        <text>alpha-maltose 1-phosphate + [(1-&gt;4)-alpha-D-glucosyl](n) = [(1-&gt;4)-alpha-D-glucosyl](n+2) + phosphate</text>
        <dbReference type="Rhea" id="RHEA:42692"/>
        <dbReference type="Rhea" id="RHEA-COMP:9584"/>
        <dbReference type="Rhea" id="RHEA-COMP:10183"/>
        <dbReference type="ChEBI" id="CHEBI:15444"/>
        <dbReference type="ChEBI" id="CHEBI:43474"/>
        <dbReference type="ChEBI" id="CHEBI:63576"/>
        <dbReference type="EC" id="2.4.99.16"/>
    </reaction>
</comment>
<feature type="binding site" evidence="6">
    <location>
        <position position="450"/>
    </location>
    <ligand>
        <name>alpha-maltose 1-phosphate</name>
        <dbReference type="ChEBI" id="CHEBI:63576"/>
    </ligand>
</feature>
<accession>A0ABP8Z4E9</accession>
<feature type="region of interest" description="Disordered" evidence="7">
    <location>
        <begin position="32"/>
        <end position="61"/>
    </location>
</feature>
<dbReference type="Gene3D" id="2.60.40.10">
    <property type="entry name" value="Immunoglobulins"/>
    <property type="match status" value="1"/>
</dbReference>
<organism evidence="9 10">
    <name type="scientific">Amnibacterium soli</name>
    <dbReference type="NCBI Taxonomy" id="1282736"/>
    <lineage>
        <taxon>Bacteria</taxon>
        <taxon>Bacillati</taxon>
        <taxon>Actinomycetota</taxon>
        <taxon>Actinomycetes</taxon>
        <taxon>Micrococcales</taxon>
        <taxon>Microbacteriaceae</taxon>
        <taxon>Amnibacterium</taxon>
    </lineage>
</organism>
<dbReference type="PANTHER" id="PTHR47786:SF2">
    <property type="entry name" value="GLYCOSYL HYDROLASE FAMILY 13 CATALYTIC DOMAIN-CONTAINING PROTEIN"/>
    <property type="match status" value="1"/>
</dbReference>
<feature type="domain" description="Glycosyl hydrolase family 13 catalytic" evidence="8">
    <location>
        <begin position="262"/>
        <end position="617"/>
    </location>
</feature>
<keyword evidence="4 6" id="KW-0119">Carbohydrate metabolism</keyword>
<feature type="binding site" evidence="6">
    <location>
        <begin position="588"/>
        <end position="589"/>
    </location>
    <ligand>
        <name>alpha-maltose 1-phosphate</name>
        <dbReference type="ChEBI" id="CHEBI:63576"/>
    </ligand>
</feature>
<dbReference type="InterPro" id="IPR017853">
    <property type="entry name" value="GH"/>
</dbReference>
<keyword evidence="2 6" id="KW-0328">Glycosyltransferase</keyword>
<feature type="active site" description="Proton donor" evidence="6">
    <location>
        <position position="478"/>
    </location>
</feature>
<dbReference type="SMART" id="SM00642">
    <property type="entry name" value="Aamy"/>
    <property type="match status" value="1"/>
</dbReference>
<feature type="binding site" evidence="6">
    <location>
        <position position="414"/>
    </location>
    <ligand>
        <name>alpha-maltose 1-phosphate</name>
        <dbReference type="ChEBI" id="CHEBI:63576"/>
    </ligand>
</feature>
<keyword evidence="3 6" id="KW-0808">Transferase</keyword>
<dbReference type="InterPro" id="IPR049171">
    <property type="entry name" value="GLGE_C"/>
</dbReference>
<evidence type="ECO:0000256" key="5">
    <source>
        <dbReference type="ARBA" id="ARBA00048735"/>
    </source>
</evidence>
<feature type="active site" description="Nucleophile" evidence="6">
    <location>
        <position position="449"/>
    </location>
</feature>
<sequence>MWTIRDPLAGPDRRTYPALMRFSYGVRVADTQAAEGGRPATTRSRSTGTRAPAGRRPARKTEPWKPVLGRIPILDLSPQQPDDLWPAKAFAGEVVPFSATVFKEGHDVIDAAVVLTAPSGRVLRRPMVQVNPGLGRWTASVQVDETGAWTWRVDAWLDDWGTWLHDAGIKIPAGIDVELMFEEGARLLERAAEEEGRGDDAPALLRDSAAALRDVGTDPGTRWSVVTQGRVADALAAAPISSLLTAGPSRTLRVERLRAGSGSWYEFFPRSEGAVRHEDGSWTSGTFRSAALRLPAIAEMGFDVVYIPPVNPIGRTNRKGPNNTLTAGPNDPGSPYGIGSEDGGHDAIHPDLGTEEDFLAFVEAAKRLKLEIALDIALQASPDHPWVVSHPEFFTTLADGSIAYAENPPKKYQDIYPLNFDNDPEGSYAEMRRIFQVWIDRGVRIFRIDNPHTKPLGFWERLIHDVNAAHPDVIFLAEAFTRPPMMRGLAKVGFQQSYTYYTWRNTKEELTEYLVELSQETADYMRPNFFVNTHDILTPYLQFGGTAAYKIRAAIAATSVPTWGVYSGYELVENVARPGSEENIDNEKYEYRPRDWARAAMLGTTLAPYIARLNGIRRHHPALGQLRNIHFHWTESDQVIAYSKHLDAEFTGTGSADTIIVVANLDPNGARETVVHLDPTAFGRLPDDVFTVRDLVSGAVWQWGADDYVRLDPFGEPVHILTVEDDPDQ</sequence>
<dbReference type="EMBL" id="BAABLP010000003">
    <property type="protein sequence ID" value="GAA4746131.1"/>
    <property type="molecule type" value="Genomic_DNA"/>
</dbReference>
<evidence type="ECO:0000256" key="3">
    <source>
        <dbReference type="ARBA" id="ARBA00022679"/>
    </source>
</evidence>
<gene>
    <name evidence="6" type="primary">glgE</name>
    <name evidence="9" type="ORF">GCM10025783_17510</name>
</gene>
<evidence type="ECO:0000259" key="8">
    <source>
        <dbReference type="SMART" id="SM00642"/>
    </source>
</evidence>
<evidence type="ECO:0000256" key="2">
    <source>
        <dbReference type="ARBA" id="ARBA00022676"/>
    </source>
</evidence>
<evidence type="ECO:0000313" key="9">
    <source>
        <dbReference type="EMBL" id="GAA4746131.1"/>
    </source>
</evidence>
<dbReference type="InterPro" id="IPR013783">
    <property type="entry name" value="Ig-like_fold"/>
</dbReference>
<protein>
    <recommendedName>
        <fullName evidence="6">Alpha-1,4-glucan:maltose-1-phosphate maltosyltransferase</fullName>
        <shortName evidence="6">GMPMT</shortName>
        <ecNumber evidence="6">2.4.99.16</ecNumber>
    </recommendedName>
    <alternativeName>
        <fullName evidence="6">(1-&gt;4)-alpha-D-glucan:maltose-1-phosphate alpha-D-maltosyltransferase</fullName>
    </alternativeName>
</protein>
<feature type="binding site" evidence="6">
    <location>
        <position position="319"/>
    </location>
    <ligand>
        <name>alpha-maltose 1-phosphate</name>
        <dbReference type="ChEBI" id="CHEBI:63576"/>
    </ligand>
</feature>
<keyword evidence="10" id="KW-1185">Reference proteome</keyword>
<evidence type="ECO:0000256" key="6">
    <source>
        <dbReference type="HAMAP-Rule" id="MF_02124"/>
    </source>
</evidence>
<proteinExistence type="inferred from homology"/>
<feature type="compositionally biased region" description="Low complexity" evidence="7">
    <location>
        <begin position="36"/>
        <end position="55"/>
    </location>
</feature>
<comment type="subunit">
    <text evidence="1 6">Homodimer.</text>
</comment>
<dbReference type="Gene3D" id="1.20.58.80">
    <property type="entry name" value="Phosphotransferase system, lactose/cellobiose-type IIA subunit"/>
    <property type="match status" value="1"/>
</dbReference>
<dbReference type="Pfam" id="PF21702">
    <property type="entry name" value="GLGE_C"/>
    <property type="match status" value="1"/>
</dbReference>
<dbReference type="InterPro" id="IPR006047">
    <property type="entry name" value="GH13_cat_dom"/>
</dbReference>
<evidence type="ECO:0000256" key="4">
    <source>
        <dbReference type="ARBA" id="ARBA00023277"/>
    </source>
</evidence>
<evidence type="ECO:0000256" key="1">
    <source>
        <dbReference type="ARBA" id="ARBA00011738"/>
    </source>
</evidence>
<dbReference type="InterPro" id="IPR013780">
    <property type="entry name" value="Glyco_hydro_b"/>
</dbReference>
<comment type="similarity">
    <text evidence="6">Belongs to the glycosyl hydrolase 13 family. GlgE subfamily.</text>
</comment>
<dbReference type="SUPFAM" id="SSF51445">
    <property type="entry name" value="(Trans)glycosidases"/>
    <property type="match status" value="1"/>
</dbReference>
<feature type="site" description="Transition state stabilizer" evidence="6">
    <location>
        <position position="535"/>
    </location>
</feature>
<comment type="function">
    <text evidence="6">Maltosyltransferase that uses maltose 1-phosphate (M1P) as the sugar donor to elongate linear or branched alpha-(1-&gt;4)-glucans. Is involved in a branched alpha-glucan biosynthetic pathway from trehalose, together with TreS, Mak and GlgB.</text>
</comment>
<dbReference type="InterPro" id="IPR021828">
    <property type="entry name" value="GlgE_dom_N/S"/>
</dbReference>
<evidence type="ECO:0000256" key="7">
    <source>
        <dbReference type="SAM" id="MobiDB-lite"/>
    </source>
</evidence>
<dbReference type="Proteomes" id="UP001500121">
    <property type="component" value="Unassembled WGS sequence"/>
</dbReference>
<name>A0ABP8Z4E9_9MICO</name>
<feature type="binding site" evidence="6">
    <location>
        <position position="379"/>
    </location>
    <ligand>
        <name>alpha-maltose 1-phosphate</name>
        <dbReference type="ChEBI" id="CHEBI:63576"/>
    </ligand>
</feature>
<dbReference type="CDD" id="cd11344">
    <property type="entry name" value="AmyAc_GlgE_like"/>
    <property type="match status" value="1"/>
</dbReference>
<dbReference type="Pfam" id="PF11896">
    <property type="entry name" value="GlgE_dom_N_S"/>
    <property type="match status" value="1"/>
</dbReference>
<dbReference type="EC" id="2.4.99.16" evidence="6"/>
<evidence type="ECO:0000313" key="10">
    <source>
        <dbReference type="Proteomes" id="UP001500121"/>
    </source>
</evidence>
<comment type="caution">
    <text evidence="9">The sequence shown here is derived from an EMBL/GenBank/DDBJ whole genome shotgun (WGS) entry which is preliminary data.</text>
</comment>
<dbReference type="Gene3D" id="3.20.20.80">
    <property type="entry name" value="Glycosidases"/>
    <property type="match status" value="1"/>
</dbReference>
<dbReference type="PANTHER" id="PTHR47786">
    <property type="entry name" value="ALPHA-1,4-GLUCAN:MALTOSE-1-PHOSPHATE MALTOSYLTRANSFERASE"/>
    <property type="match status" value="1"/>
</dbReference>
<dbReference type="Gene3D" id="2.60.40.1180">
    <property type="entry name" value="Golgi alpha-mannosidase II"/>
    <property type="match status" value="1"/>
</dbReference>
<feature type="region of interest" description="Disordered" evidence="7">
    <location>
        <begin position="315"/>
        <end position="349"/>
    </location>
</feature>
<dbReference type="InterPro" id="IPR026585">
    <property type="entry name" value="GlgE"/>
</dbReference>